<dbReference type="PANTHER" id="PTHR33886">
    <property type="entry name" value="UNSATURATED RHAMNOGALACTURONAN HYDROLASE (EUROFUNG)"/>
    <property type="match status" value="1"/>
</dbReference>
<protein>
    <submittedName>
        <fullName evidence="3">Glycoside hydrolase family 88 protein</fullName>
    </submittedName>
</protein>
<reference evidence="3" key="1">
    <citation type="submission" date="2023-06" db="EMBL/GenBank/DDBJ databases">
        <title>Genomic of Agaribacillus aureum.</title>
        <authorList>
            <person name="Wang G."/>
        </authorList>
    </citation>
    <scope>NUCLEOTIDE SEQUENCE</scope>
    <source>
        <strain evidence="3">BMA12</strain>
    </source>
</reference>
<evidence type="ECO:0000256" key="1">
    <source>
        <dbReference type="ARBA" id="ARBA00022801"/>
    </source>
</evidence>
<feature type="signal peptide" evidence="2">
    <location>
        <begin position="1"/>
        <end position="20"/>
    </location>
</feature>
<comment type="caution">
    <text evidence="3">The sequence shown here is derived from an EMBL/GenBank/DDBJ whole genome shotgun (WGS) entry which is preliminary data.</text>
</comment>
<accession>A0ABT8LGM3</accession>
<organism evidence="3 4">
    <name type="scientific">Agaribacillus aureus</name>
    <dbReference type="NCBI Taxonomy" id="3051825"/>
    <lineage>
        <taxon>Bacteria</taxon>
        <taxon>Pseudomonadati</taxon>
        <taxon>Bacteroidota</taxon>
        <taxon>Cytophagia</taxon>
        <taxon>Cytophagales</taxon>
        <taxon>Splendidivirgaceae</taxon>
        <taxon>Agaribacillus</taxon>
    </lineage>
</organism>
<sequence>MKKAVLLIFMVLFVGQTLRAQSIFERAQIKKFMDKVNTYQLNHPWREYDDNWIRGTYYTGVMACYLATGDEEYLIQSNDLCESLNWRLPALPPLHDASGVNLLTVGQTMLQSYMVKKEKKKIKFIIKHLEDPAIRNPVSNPREWYFEGGRRYVDGLFTGPPTLAMLYAVTGDDKYLQWMETCFWDIYGKLYDTDENLFYRDKRFFPEGLEERKNDPKWKGNEQVTAAGKKVIWSRGNGWAFAGIARILEYLPMEHASYPRYEQVLASMAKALKDCQSEEGFWYPNLADPEYAPFKETSGTSFFIYGLAYGINNGILPIDEYLPVVKKAWKSVTDEISAEGKLQWGQKVGDRPVQLSKDDSHEYVSGTFLLAASEMYKMNLNNSK</sequence>
<keyword evidence="1 3" id="KW-0378">Hydrolase</keyword>
<dbReference type="InterPro" id="IPR012341">
    <property type="entry name" value="6hp_glycosidase-like_sf"/>
</dbReference>
<dbReference type="Proteomes" id="UP001172083">
    <property type="component" value="Unassembled WGS sequence"/>
</dbReference>
<dbReference type="PANTHER" id="PTHR33886:SF8">
    <property type="entry name" value="UNSATURATED RHAMNOGALACTURONAN HYDROLASE (EUROFUNG)"/>
    <property type="match status" value="1"/>
</dbReference>
<dbReference type="InterPro" id="IPR008928">
    <property type="entry name" value="6-hairpin_glycosidase_sf"/>
</dbReference>
<dbReference type="EMBL" id="JAUJEB010000012">
    <property type="protein sequence ID" value="MDN5216922.1"/>
    <property type="molecule type" value="Genomic_DNA"/>
</dbReference>
<dbReference type="Gene3D" id="1.50.10.10">
    <property type="match status" value="1"/>
</dbReference>
<proteinExistence type="predicted"/>
<dbReference type="SUPFAM" id="SSF48208">
    <property type="entry name" value="Six-hairpin glycosidases"/>
    <property type="match status" value="1"/>
</dbReference>
<evidence type="ECO:0000313" key="4">
    <source>
        <dbReference type="Proteomes" id="UP001172083"/>
    </source>
</evidence>
<feature type="chain" id="PRO_5046077122" evidence="2">
    <location>
        <begin position="21"/>
        <end position="384"/>
    </location>
</feature>
<evidence type="ECO:0000313" key="3">
    <source>
        <dbReference type="EMBL" id="MDN5216922.1"/>
    </source>
</evidence>
<gene>
    <name evidence="3" type="ORF">QQ020_32930</name>
</gene>
<dbReference type="InterPro" id="IPR010905">
    <property type="entry name" value="Glyco_hydro_88"/>
</dbReference>
<dbReference type="RefSeq" id="WP_346762260.1">
    <property type="nucleotide sequence ID" value="NZ_JAUJEB010000012.1"/>
</dbReference>
<dbReference type="Pfam" id="PF07470">
    <property type="entry name" value="Glyco_hydro_88"/>
    <property type="match status" value="1"/>
</dbReference>
<evidence type="ECO:0000256" key="2">
    <source>
        <dbReference type="SAM" id="SignalP"/>
    </source>
</evidence>
<keyword evidence="4" id="KW-1185">Reference proteome</keyword>
<keyword evidence="2" id="KW-0732">Signal</keyword>
<dbReference type="GO" id="GO:0016787">
    <property type="term" value="F:hydrolase activity"/>
    <property type="evidence" value="ECO:0007669"/>
    <property type="project" value="UniProtKB-KW"/>
</dbReference>
<name>A0ABT8LGM3_9BACT</name>
<dbReference type="InterPro" id="IPR052043">
    <property type="entry name" value="PolySaccharide_Degr_Enz"/>
</dbReference>